<evidence type="ECO:0000313" key="2">
    <source>
        <dbReference type="EMBL" id="GEN59937.1"/>
    </source>
</evidence>
<sequence>MVEINLAAMPAVKKPRKKIAQRQMELRQRLWPNITESYIWRRQHHNGFTTIPRTMPLILSIMDDLAGTPVAMAYLELWGRAFDEGFVTLSKPKEIAFHAGFDGQRGERTWRSKMKALDDLGFIEVAGGPSGAMSYALILNPYLVIRKLHEQGTAGLREDKYNALMERAGEIGADDFDLPDPWAEPPSSLQPSPSLGQAVEASSAPAENLAVKNPVEAHL</sequence>
<dbReference type="EMBL" id="BJYF01000009">
    <property type="protein sequence ID" value="GEN59937.1"/>
    <property type="molecule type" value="Genomic_DNA"/>
</dbReference>
<evidence type="ECO:0000313" key="3">
    <source>
        <dbReference type="Proteomes" id="UP000321635"/>
    </source>
</evidence>
<proteinExistence type="predicted"/>
<organism evidence="2 3">
    <name type="scientific">Acetobacter nitrogenifigens DSM 23921 = NBRC 105050</name>
    <dbReference type="NCBI Taxonomy" id="1120919"/>
    <lineage>
        <taxon>Bacteria</taxon>
        <taxon>Pseudomonadati</taxon>
        <taxon>Pseudomonadota</taxon>
        <taxon>Alphaproteobacteria</taxon>
        <taxon>Acetobacterales</taxon>
        <taxon>Acetobacteraceae</taxon>
        <taxon>Acetobacter</taxon>
    </lineage>
</organism>
<feature type="compositionally biased region" description="Low complexity" evidence="1">
    <location>
        <begin position="185"/>
        <end position="195"/>
    </location>
</feature>
<evidence type="ECO:0000256" key="1">
    <source>
        <dbReference type="SAM" id="MobiDB-lite"/>
    </source>
</evidence>
<protein>
    <recommendedName>
        <fullName evidence="4">Replication protein</fullName>
    </recommendedName>
</protein>
<dbReference type="OrthoDB" id="5520111at2"/>
<feature type="region of interest" description="Disordered" evidence="1">
    <location>
        <begin position="175"/>
        <end position="219"/>
    </location>
</feature>
<accession>A0A511XAE5</accession>
<comment type="caution">
    <text evidence="2">The sequence shown here is derived from an EMBL/GenBank/DDBJ whole genome shotgun (WGS) entry which is preliminary data.</text>
</comment>
<dbReference type="Proteomes" id="UP000321635">
    <property type="component" value="Unassembled WGS sequence"/>
</dbReference>
<evidence type="ECO:0008006" key="4">
    <source>
        <dbReference type="Google" id="ProtNLM"/>
    </source>
</evidence>
<name>A0A511XAE5_9PROT</name>
<dbReference type="AlphaFoldDB" id="A0A511XAE5"/>
<keyword evidence="3" id="KW-1185">Reference proteome</keyword>
<reference evidence="2 3" key="1">
    <citation type="submission" date="2019-07" db="EMBL/GenBank/DDBJ databases">
        <title>Whole genome shotgun sequence of Acetobacter nitrogenifigens NBRC 105050.</title>
        <authorList>
            <person name="Hosoyama A."/>
            <person name="Uohara A."/>
            <person name="Ohji S."/>
            <person name="Ichikawa N."/>
        </authorList>
    </citation>
    <scope>NUCLEOTIDE SEQUENCE [LARGE SCALE GENOMIC DNA]</scope>
    <source>
        <strain evidence="2 3">NBRC 105050</strain>
    </source>
</reference>
<dbReference type="RefSeq" id="WP_051292098.1">
    <property type="nucleotide sequence ID" value="NZ_AUBI01000004.1"/>
</dbReference>
<gene>
    <name evidence="2" type="ORF">ANI02nite_18210</name>
</gene>